<dbReference type="Proteomes" id="UP000809081">
    <property type="component" value="Unassembled WGS sequence"/>
</dbReference>
<evidence type="ECO:0000256" key="1">
    <source>
        <dbReference type="ARBA" id="ARBA00023125"/>
    </source>
</evidence>
<keyword evidence="2" id="KW-0255">Endonuclease</keyword>
<dbReference type="EMBL" id="JAFBEI010000011">
    <property type="protein sequence ID" value="MBM7635895.1"/>
    <property type="molecule type" value="Genomic_DNA"/>
</dbReference>
<dbReference type="Gene3D" id="1.10.150.130">
    <property type="match status" value="1"/>
</dbReference>
<accession>A0ABS2PKD8</accession>
<protein>
    <submittedName>
        <fullName evidence="2">mRNA-degrading endonuclease YafQ of YafQ-DinJ toxin-antitoxin module</fullName>
    </submittedName>
</protein>
<keyword evidence="2" id="KW-0540">Nuclease</keyword>
<reference evidence="2 3" key="1">
    <citation type="submission" date="2021-01" db="EMBL/GenBank/DDBJ databases">
        <title>Genomic Encyclopedia of Type Strains, Phase IV (KMG-IV): sequencing the most valuable type-strain genomes for metagenomic binning, comparative biology and taxonomic classification.</title>
        <authorList>
            <person name="Goeker M."/>
        </authorList>
    </citation>
    <scope>NUCLEOTIDE SEQUENCE [LARGE SCALE GENOMIC DNA]</scope>
    <source>
        <strain evidence="2 3">DSM 27513</strain>
    </source>
</reference>
<evidence type="ECO:0000313" key="3">
    <source>
        <dbReference type="Proteomes" id="UP000809081"/>
    </source>
</evidence>
<name>A0ABS2PKD8_9STRE</name>
<keyword evidence="1" id="KW-0238">DNA-binding</keyword>
<sequence>MYVRTIKNKKGETRFEISEKYKHPLTGKWKTVTESFYKDTARERKMAERRLLSKIAKILDDLERTYNPEKITTFGQLKESWLQNWSVSVKPQTIEREKLVIRRLGEIIGDDYLLSKITPMLMRDSLMTYALMYDASHSTMTHIKSTCNRFEF</sequence>
<keyword evidence="2" id="KW-0378">Hydrolase</keyword>
<gene>
    <name evidence="2" type="ORF">JOC31_000713</name>
</gene>
<dbReference type="RefSeq" id="WP_205016808.1">
    <property type="nucleotide sequence ID" value="NZ_JAFBEI010000011.1"/>
</dbReference>
<dbReference type="GO" id="GO:0004519">
    <property type="term" value="F:endonuclease activity"/>
    <property type="evidence" value="ECO:0007669"/>
    <property type="project" value="UniProtKB-KW"/>
</dbReference>
<keyword evidence="3" id="KW-1185">Reference proteome</keyword>
<evidence type="ECO:0000313" key="2">
    <source>
        <dbReference type="EMBL" id="MBM7635895.1"/>
    </source>
</evidence>
<organism evidence="2 3">
    <name type="scientific">Streptococcus saliviloxodontae</name>
    <dbReference type="NCBI Taxonomy" id="1349416"/>
    <lineage>
        <taxon>Bacteria</taxon>
        <taxon>Bacillati</taxon>
        <taxon>Bacillota</taxon>
        <taxon>Bacilli</taxon>
        <taxon>Lactobacillales</taxon>
        <taxon>Streptococcaceae</taxon>
        <taxon>Streptococcus</taxon>
    </lineage>
</organism>
<proteinExistence type="predicted"/>
<comment type="caution">
    <text evidence="2">The sequence shown here is derived from an EMBL/GenBank/DDBJ whole genome shotgun (WGS) entry which is preliminary data.</text>
</comment>
<dbReference type="InterPro" id="IPR010998">
    <property type="entry name" value="Integrase_recombinase_N"/>
</dbReference>